<organism evidence="3 4">
    <name type="scientific">Paenibacillus qinlingensis</name>
    <dbReference type="NCBI Taxonomy" id="1837343"/>
    <lineage>
        <taxon>Bacteria</taxon>
        <taxon>Bacillati</taxon>
        <taxon>Bacillota</taxon>
        <taxon>Bacilli</taxon>
        <taxon>Bacillales</taxon>
        <taxon>Paenibacillaceae</taxon>
        <taxon>Paenibacillus</taxon>
    </lineage>
</organism>
<evidence type="ECO:0000313" key="4">
    <source>
        <dbReference type="Proteomes" id="UP001267290"/>
    </source>
</evidence>
<feature type="region of interest" description="Disordered" evidence="1">
    <location>
        <begin position="183"/>
        <end position="204"/>
    </location>
</feature>
<evidence type="ECO:0000313" key="3">
    <source>
        <dbReference type="EMBL" id="MDR6554993.1"/>
    </source>
</evidence>
<evidence type="ECO:0000259" key="2">
    <source>
        <dbReference type="Pfam" id="PF02342"/>
    </source>
</evidence>
<sequence length="412" mass="46211">MSAVAVIKGQKVDVTKVHTTLTNLAVFIGWETPNQIELDTSAFLLAQNNKVRGDEDLIFYGNPSNSFMTYIEKKANERELQINLKRVQTAVDKMAFTLTIYESEARRQNFSQIRNVYIRFANQATGQEILRYDLGNHFSIESAIVIGELYRYNGEWKFGAIGAGYAGGLKALCQSYGVVVNKDQQSARPEPEPKQSQKSEPEPELAKLAPIKLSKIELTKKGDKINLEKKSGNLGEILINLNWNQKPKEDIAFWIDSPNGIDLDLACLYELKDGSKGLIQALGNTFGSLTREPFIALDGDDRTGSVKTGENIRINGTKLAHFKRILIFTFIYEGVSRWSEADGLVTVKQNGGPDIIVKLDEHENDLPMCAIALIQNVNDETLSIERIVRHFKGHPEMDQAYNWGLRWVVGSK</sequence>
<feature type="domain" description="TerD" evidence="2">
    <location>
        <begin position="4"/>
        <end position="176"/>
    </location>
</feature>
<dbReference type="InterPro" id="IPR017115">
    <property type="entry name" value="Tellurite_resistance_TerA"/>
</dbReference>
<protein>
    <submittedName>
        <fullName evidence="3">Tellurite resistance protein TerA</fullName>
    </submittedName>
</protein>
<dbReference type="Proteomes" id="UP001267290">
    <property type="component" value="Unassembled WGS sequence"/>
</dbReference>
<name>A0ABU1P5L6_9BACL</name>
<dbReference type="Pfam" id="PF02342">
    <property type="entry name" value="TerD"/>
    <property type="match status" value="1"/>
</dbReference>
<comment type="caution">
    <text evidence="3">The sequence shown here is derived from an EMBL/GenBank/DDBJ whole genome shotgun (WGS) entry which is preliminary data.</text>
</comment>
<accession>A0ABU1P5L6</accession>
<dbReference type="PANTHER" id="PTHR32097:SF17">
    <property type="entry name" value="CAMP-BINDING PROTEIN 1-RELATED"/>
    <property type="match status" value="1"/>
</dbReference>
<dbReference type="PANTHER" id="PTHR32097">
    <property type="entry name" value="CAMP-BINDING PROTEIN 1-RELATED"/>
    <property type="match status" value="1"/>
</dbReference>
<dbReference type="InterPro" id="IPR051324">
    <property type="entry name" value="Stress/Tellurium_Resist"/>
</dbReference>
<evidence type="ECO:0000256" key="1">
    <source>
        <dbReference type="SAM" id="MobiDB-lite"/>
    </source>
</evidence>
<dbReference type="PIRSF" id="PIRSF037118">
    <property type="entry name" value="Tellurite_resistance_TerA"/>
    <property type="match status" value="1"/>
</dbReference>
<dbReference type="InterPro" id="IPR003325">
    <property type="entry name" value="TerD"/>
</dbReference>
<dbReference type="CDD" id="cd06974">
    <property type="entry name" value="TerD_like"/>
    <property type="match status" value="2"/>
</dbReference>
<proteinExistence type="predicted"/>
<feature type="compositionally biased region" description="Basic and acidic residues" evidence="1">
    <location>
        <begin position="189"/>
        <end position="204"/>
    </location>
</feature>
<dbReference type="RefSeq" id="WP_310502397.1">
    <property type="nucleotide sequence ID" value="NZ_JAVDSB010000022.1"/>
</dbReference>
<dbReference type="EMBL" id="JAVDSB010000022">
    <property type="protein sequence ID" value="MDR6554993.1"/>
    <property type="molecule type" value="Genomic_DNA"/>
</dbReference>
<keyword evidence="4" id="KW-1185">Reference proteome</keyword>
<reference evidence="3 4" key="1">
    <citation type="submission" date="2023-07" db="EMBL/GenBank/DDBJ databases">
        <title>Sorghum-associated microbial communities from plants grown in Nebraska, USA.</title>
        <authorList>
            <person name="Schachtman D."/>
        </authorList>
    </citation>
    <scope>NUCLEOTIDE SEQUENCE [LARGE SCALE GENOMIC DNA]</scope>
    <source>
        <strain evidence="3 4">CC258</strain>
    </source>
</reference>
<gene>
    <name evidence="3" type="ORF">J2736_006236</name>
</gene>
<dbReference type="Gene3D" id="2.60.60.30">
    <property type="entry name" value="sav2460 like domains"/>
    <property type="match status" value="2"/>
</dbReference>